<name>A0ABS8UR13_DATST</name>
<proteinExistence type="predicted"/>
<protein>
    <submittedName>
        <fullName evidence="1">Uncharacterized protein</fullName>
    </submittedName>
</protein>
<reference evidence="1 2" key="1">
    <citation type="journal article" date="2021" name="BMC Genomics">
        <title>Datura genome reveals duplications of psychoactive alkaloid biosynthetic genes and high mutation rate following tissue culture.</title>
        <authorList>
            <person name="Rajewski A."/>
            <person name="Carter-House D."/>
            <person name="Stajich J."/>
            <person name="Litt A."/>
        </authorList>
    </citation>
    <scope>NUCLEOTIDE SEQUENCE [LARGE SCALE GENOMIC DNA]</scope>
    <source>
        <strain evidence="1">AR-01</strain>
    </source>
</reference>
<sequence>CLKCEARRGEARVKRFKALKREKMKKALASTEEAISEASVKRHFYIKGRFLAVRFQISRSKSNHPFKPSSSKFGLTNVFPAPMINSEKKKSVSLTDFAETNMLSWPVVVANYLLPLVVTTKD</sequence>
<dbReference type="Proteomes" id="UP000823775">
    <property type="component" value="Unassembled WGS sequence"/>
</dbReference>
<keyword evidence="2" id="KW-1185">Reference proteome</keyword>
<gene>
    <name evidence="1" type="ORF">HAX54_020313</name>
</gene>
<dbReference type="EMBL" id="JACEIK010002452">
    <property type="protein sequence ID" value="MCD9561283.1"/>
    <property type="molecule type" value="Genomic_DNA"/>
</dbReference>
<evidence type="ECO:0000313" key="2">
    <source>
        <dbReference type="Proteomes" id="UP000823775"/>
    </source>
</evidence>
<feature type="non-terminal residue" evidence="1">
    <location>
        <position position="1"/>
    </location>
</feature>
<organism evidence="1 2">
    <name type="scientific">Datura stramonium</name>
    <name type="common">Jimsonweed</name>
    <name type="synonym">Common thornapple</name>
    <dbReference type="NCBI Taxonomy" id="4076"/>
    <lineage>
        <taxon>Eukaryota</taxon>
        <taxon>Viridiplantae</taxon>
        <taxon>Streptophyta</taxon>
        <taxon>Embryophyta</taxon>
        <taxon>Tracheophyta</taxon>
        <taxon>Spermatophyta</taxon>
        <taxon>Magnoliopsida</taxon>
        <taxon>eudicotyledons</taxon>
        <taxon>Gunneridae</taxon>
        <taxon>Pentapetalae</taxon>
        <taxon>asterids</taxon>
        <taxon>lamiids</taxon>
        <taxon>Solanales</taxon>
        <taxon>Solanaceae</taxon>
        <taxon>Solanoideae</taxon>
        <taxon>Datureae</taxon>
        <taxon>Datura</taxon>
    </lineage>
</organism>
<evidence type="ECO:0000313" key="1">
    <source>
        <dbReference type="EMBL" id="MCD9561283.1"/>
    </source>
</evidence>
<accession>A0ABS8UR13</accession>
<comment type="caution">
    <text evidence="1">The sequence shown here is derived from an EMBL/GenBank/DDBJ whole genome shotgun (WGS) entry which is preliminary data.</text>
</comment>